<keyword evidence="1 2" id="KW-0560">Oxidoreductase</keyword>
<dbReference type="Pfam" id="PF00389">
    <property type="entry name" value="2-Hacid_dh"/>
    <property type="match status" value="1"/>
</dbReference>
<dbReference type="InterPro" id="IPR006139">
    <property type="entry name" value="D-isomer_2_OHA_DH_cat_dom"/>
</dbReference>
<dbReference type="CDD" id="cd05301">
    <property type="entry name" value="GDH"/>
    <property type="match status" value="1"/>
</dbReference>
<dbReference type="InterPro" id="IPR029753">
    <property type="entry name" value="D-isomer_DH_CS"/>
</dbReference>
<protein>
    <recommendedName>
        <fullName evidence="7">Glyoxylate reductase</fullName>
    </recommendedName>
</protein>
<dbReference type="InterPro" id="IPR050223">
    <property type="entry name" value="D-isomer_2-hydroxyacid_DH"/>
</dbReference>
<sequence length="342" mass="36531">MPKILVCRDIGDKAMALLRAQPDWELVVWPNDSPADARWVEDKVQGCAGMICTLGEKITERIVGAAGDQLKVVSTMSVGVDHVDLHALAKRGIRLGYTPDVLTDAVADCSIMLALMASRCVTPAQSMLRSGTWGTLGWGPYLFCGPQLGAGPTGKQSTVGFLGFGRISQATLVRMAAFGVTHCVYYNSGRVDRTAADAALAAKLGLQSVKRVELPELASTSDVIFTLVPGGKETLHIVDEAFLRRMKKTAVLVNPGRGPIVDTNALIDALKEGWIWGAGLDVIEGEPHIPATHPLLHEPRCVIIPHIGSATIETREAMAMLCAQNLVGGLTEGKIDVEYTLS</sequence>
<dbReference type="STRING" id="1330018.A0A167P9R9"/>
<dbReference type="AlphaFoldDB" id="A0A167P9R9"/>
<dbReference type="PANTHER" id="PTHR10996:SF277">
    <property type="entry name" value="GLYOXYLATE REDUCTASE_HYDROXYPYRUVATE REDUCTASE"/>
    <property type="match status" value="1"/>
</dbReference>
<dbReference type="InterPro" id="IPR036291">
    <property type="entry name" value="NAD(P)-bd_dom_sf"/>
</dbReference>
<feature type="domain" description="D-isomer specific 2-hydroxyacid dehydrogenase catalytic" evidence="3">
    <location>
        <begin position="4"/>
        <end position="332"/>
    </location>
</feature>
<dbReference type="SUPFAM" id="SSF51735">
    <property type="entry name" value="NAD(P)-binding Rossmann-fold domains"/>
    <property type="match status" value="1"/>
</dbReference>
<dbReference type="GO" id="GO:0005829">
    <property type="term" value="C:cytosol"/>
    <property type="evidence" value="ECO:0007669"/>
    <property type="project" value="TreeGrafter"/>
</dbReference>
<dbReference type="Gene3D" id="3.40.50.720">
    <property type="entry name" value="NAD(P)-binding Rossmann-like Domain"/>
    <property type="match status" value="2"/>
</dbReference>
<name>A0A167P9R9_CALVF</name>
<comment type="similarity">
    <text evidence="2">Belongs to the D-isomer specific 2-hydroxyacid dehydrogenase family.</text>
</comment>
<evidence type="ECO:0008006" key="7">
    <source>
        <dbReference type="Google" id="ProtNLM"/>
    </source>
</evidence>
<dbReference type="SUPFAM" id="SSF52283">
    <property type="entry name" value="Formate/glycerate dehydrogenase catalytic domain-like"/>
    <property type="match status" value="1"/>
</dbReference>
<evidence type="ECO:0000256" key="2">
    <source>
        <dbReference type="RuleBase" id="RU003719"/>
    </source>
</evidence>
<accession>A0A167P9R9</accession>
<dbReference type="GO" id="GO:0016618">
    <property type="term" value="F:hydroxypyruvate reductase [NAD(P)H] activity"/>
    <property type="evidence" value="ECO:0007669"/>
    <property type="project" value="TreeGrafter"/>
</dbReference>
<gene>
    <name evidence="5" type="ORF">CALVIDRAFT_544769</name>
</gene>
<reference evidence="5 6" key="1">
    <citation type="journal article" date="2016" name="Mol. Biol. Evol.">
        <title>Comparative Genomics of Early-Diverging Mushroom-Forming Fungi Provides Insights into the Origins of Lignocellulose Decay Capabilities.</title>
        <authorList>
            <person name="Nagy L.G."/>
            <person name="Riley R."/>
            <person name="Tritt A."/>
            <person name="Adam C."/>
            <person name="Daum C."/>
            <person name="Floudas D."/>
            <person name="Sun H."/>
            <person name="Yadav J.S."/>
            <person name="Pangilinan J."/>
            <person name="Larsson K.H."/>
            <person name="Matsuura K."/>
            <person name="Barry K."/>
            <person name="Labutti K."/>
            <person name="Kuo R."/>
            <person name="Ohm R.A."/>
            <person name="Bhattacharya S.S."/>
            <person name="Shirouzu T."/>
            <person name="Yoshinaga Y."/>
            <person name="Martin F.M."/>
            <person name="Grigoriev I.V."/>
            <person name="Hibbett D.S."/>
        </authorList>
    </citation>
    <scope>NUCLEOTIDE SEQUENCE [LARGE SCALE GENOMIC DNA]</scope>
    <source>
        <strain evidence="5 6">TUFC12733</strain>
    </source>
</reference>
<organism evidence="5 6">
    <name type="scientific">Calocera viscosa (strain TUFC12733)</name>
    <dbReference type="NCBI Taxonomy" id="1330018"/>
    <lineage>
        <taxon>Eukaryota</taxon>
        <taxon>Fungi</taxon>
        <taxon>Dikarya</taxon>
        <taxon>Basidiomycota</taxon>
        <taxon>Agaricomycotina</taxon>
        <taxon>Dacrymycetes</taxon>
        <taxon>Dacrymycetales</taxon>
        <taxon>Dacrymycetaceae</taxon>
        <taxon>Calocera</taxon>
    </lineage>
</organism>
<feature type="domain" description="D-isomer specific 2-hydroxyacid dehydrogenase NAD-binding" evidence="4">
    <location>
        <begin position="111"/>
        <end position="308"/>
    </location>
</feature>
<dbReference type="GO" id="GO:0051287">
    <property type="term" value="F:NAD binding"/>
    <property type="evidence" value="ECO:0007669"/>
    <property type="project" value="InterPro"/>
</dbReference>
<dbReference type="Pfam" id="PF02826">
    <property type="entry name" value="2-Hacid_dh_C"/>
    <property type="match status" value="1"/>
</dbReference>
<keyword evidence="6" id="KW-1185">Reference proteome</keyword>
<evidence type="ECO:0000313" key="5">
    <source>
        <dbReference type="EMBL" id="KZO98561.1"/>
    </source>
</evidence>
<dbReference type="GO" id="GO:0030267">
    <property type="term" value="F:glyoxylate reductase (NADPH) activity"/>
    <property type="evidence" value="ECO:0007669"/>
    <property type="project" value="TreeGrafter"/>
</dbReference>
<dbReference type="PANTHER" id="PTHR10996">
    <property type="entry name" value="2-HYDROXYACID DEHYDROGENASE-RELATED"/>
    <property type="match status" value="1"/>
</dbReference>
<proteinExistence type="inferred from homology"/>
<evidence type="ECO:0000259" key="4">
    <source>
        <dbReference type="Pfam" id="PF02826"/>
    </source>
</evidence>
<dbReference type="Proteomes" id="UP000076738">
    <property type="component" value="Unassembled WGS sequence"/>
</dbReference>
<evidence type="ECO:0000259" key="3">
    <source>
        <dbReference type="Pfam" id="PF00389"/>
    </source>
</evidence>
<evidence type="ECO:0000256" key="1">
    <source>
        <dbReference type="ARBA" id="ARBA00023002"/>
    </source>
</evidence>
<dbReference type="InterPro" id="IPR006140">
    <property type="entry name" value="D-isomer_DH_NAD-bd"/>
</dbReference>
<dbReference type="OrthoDB" id="9991913at2759"/>
<dbReference type="EMBL" id="KV417275">
    <property type="protein sequence ID" value="KZO98561.1"/>
    <property type="molecule type" value="Genomic_DNA"/>
</dbReference>
<evidence type="ECO:0000313" key="6">
    <source>
        <dbReference type="Proteomes" id="UP000076738"/>
    </source>
</evidence>
<dbReference type="PROSITE" id="PS00671">
    <property type="entry name" value="D_2_HYDROXYACID_DH_3"/>
    <property type="match status" value="1"/>
</dbReference>